<dbReference type="AlphaFoldDB" id="U6MUA1"/>
<evidence type="ECO:0000313" key="3">
    <source>
        <dbReference type="Proteomes" id="UP000030754"/>
    </source>
</evidence>
<keyword evidence="1" id="KW-0812">Transmembrane</keyword>
<keyword evidence="1" id="KW-1133">Transmembrane helix</keyword>
<dbReference type="GeneID" id="25474093"/>
<sequence>MAAALHSPSREFRRLTISLKVGALKCLVLGALTILCLFQVVSCVRHPATSQLEVRGSGDAPFRMGGFDGEMHEEVSRLMQHQLAQLERQEALEAIAEPYLHRKPTGRASMLLQAARGEAAYGVPPEGPMNSMMDFGSLLAGEPQDVAEMNPGVSTQVADMDGLGGPMTVDRAPYSFLNWGQIGGMMQNPALAHTGMPVYMPRQVVGTTVGLDFDSPATFHGPLLVLLMVCILIFFVVMLLCCWMVKSKRKHDKYMAEKLPR</sequence>
<gene>
    <name evidence="2" type="ORF">ENH_00039340</name>
</gene>
<accession>U6MUA1</accession>
<evidence type="ECO:0000313" key="2">
    <source>
        <dbReference type="EMBL" id="CDJ67556.1"/>
    </source>
</evidence>
<organism evidence="2 3">
    <name type="scientific">Eimeria necatrix</name>
    <dbReference type="NCBI Taxonomy" id="51315"/>
    <lineage>
        <taxon>Eukaryota</taxon>
        <taxon>Sar</taxon>
        <taxon>Alveolata</taxon>
        <taxon>Apicomplexa</taxon>
        <taxon>Conoidasida</taxon>
        <taxon>Coccidia</taxon>
        <taxon>Eucoccidiorida</taxon>
        <taxon>Eimeriorina</taxon>
        <taxon>Eimeriidae</taxon>
        <taxon>Eimeria</taxon>
    </lineage>
</organism>
<name>U6MUA1_9EIME</name>
<dbReference type="RefSeq" id="XP_013436023.1">
    <property type="nucleotide sequence ID" value="XM_013580569.1"/>
</dbReference>
<dbReference type="OrthoDB" id="345809at2759"/>
<dbReference type="VEuPathDB" id="ToxoDB:ENH_00039340"/>
<evidence type="ECO:0000256" key="1">
    <source>
        <dbReference type="SAM" id="Phobius"/>
    </source>
</evidence>
<proteinExistence type="predicted"/>
<feature type="transmembrane region" description="Helical" evidence="1">
    <location>
        <begin position="223"/>
        <end position="245"/>
    </location>
</feature>
<dbReference type="EMBL" id="HG724583">
    <property type="protein sequence ID" value="CDJ67556.1"/>
    <property type="molecule type" value="Genomic_DNA"/>
</dbReference>
<protein>
    <recommendedName>
        <fullName evidence="4">Transmembrane protein</fullName>
    </recommendedName>
</protein>
<reference evidence="2" key="2">
    <citation type="submission" date="2013-10" db="EMBL/GenBank/DDBJ databases">
        <authorList>
            <person name="Aslett M."/>
        </authorList>
    </citation>
    <scope>NUCLEOTIDE SEQUENCE [LARGE SCALE GENOMIC DNA]</scope>
    <source>
        <strain evidence="2">Houghton</strain>
    </source>
</reference>
<reference evidence="2" key="1">
    <citation type="submission" date="2013-10" db="EMBL/GenBank/DDBJ databases">
        <title>Genomic analysis of the causative agents of coccidiosis in chickens.</title>
        <authorList>
            <person name="Reid A.J."/>
            <person name="Blake D."/>
            <person name="Billington K."/>
            <person name="Browne H."/>
            <person name="Dunn M."/>
            <person name="Hung S."/>
            <person name="Kawahara F."/>
            <person name="Miranda-Saavedra D."/>
            <person name="Mourier T."/>
            <person name="Nagra H."/>
            <person name="Otto T.D."/>
            <person name="Rawlings N."/>
            <person name="Sanchez A."/>
            <person name="Sanders M."/>
            <person name="Subramaniam C."/>
            <person name="Tay Y."/>
            <person name="Dear P."/>
            <person name="Doerig C."/>
            <person name="Gruber A."/>
            <person name="Parkinson J."/>
            <person name="Shirley M."/>
            <person name="Wan K.L."/>
            <person name="Berriman M."/>
            <person name="Tomley F."/>
            <person name="Pain A."/>
        </authorList>
    </citation>
    <scope>NUCLEOTIDE SEQUENCE [LARGE SCALE GENOMIC DNA]</scope>
    <source>
        <strain evidence="2">Houghton</strain>
    </source>
</reference>
<keyword evidence="3" id="KW-1185">Reference proteome</keyword>
<evidence type="ECO:0008006" key="4">
    <source>
        <dbReference type="Google" id="ProtNLM"/>
    </source>
</evidence>
<keyword evidence="1" id="KW-0472">Membrane</keyword>
<dbReference type="Proteomes" id="UP000030754">
    <property type="component" value="Unassembled WGS sequence"/>
</dbReference>